<dbReference type="InterPro" id="IPR050171">
    <property type="entry name" value="MFS_Transporters"/>
</dbReference>
<proteinExistence type="predicted"/>
<evidence type="ECO:0000313" key="9">
    <source>
        <dbReference type="EMBL" id="ASS95479.1"/>
    </source>
</evidence>
<evidence type="ECO:0000256" key="6">
    <source>
        <dbReference type="ARBA" id="ARBA00023136"/>
    </source>
</evidence>
<keyword evidence="2" id="KW-0813">Transport</keyword>
<keyword evidence="6 7" id="KW-0472">Membrane</keyword>
<protein>
    <recommendedName>
        <fullName evidence="8">Major facilitator superfamily (MFS) profile domain-containing protein</fullName>
    </recommendedName>
</protein>
<evidence type="ECO:0000259" key="8">
    <source>
        <dbReference type="PROSITE" id="PS50850"/>
    </source>
</evidence>
<sequence length="411" mass="44937">MEYMNKTNKFNNRKETILFFIISLLFFVTITAFDPFISSYAKDLGFDSVIIGSIIGISGIVALLTRLPIGVFSDMLHKRRLFIQMGLLITIVMWTLAFFIPNATTLYLGKISDGLTGSTWVIYNVMFASYFGVKEAAKAVAILGVASPVGSILGTTIGAVVANSYGYRYSFLVAVAAAIIALILTFFTKDLSIKGVKVKYDKKILVEQITDKKIWVISVLATIALMVTIGTRDTFTPLVATDLGANPLLIGMLANTHLIIYGLAAGLCGALFYKKIGLMNTAILGAVLQGVIIILIPYAENLTMLFLLQAFQGFGYGLIFTVVTSWAVENIPEIKQSTRMGLFQSLYSAGMFLGPVLIGILIEVFSRSTGYLIMGALSIASTILIKTSIKRSKKEASNEEYPLEEMLMERK</sequence>
<feature type="transmembrane region" description="Helical" evidence="7">
    <location>
        <begin position="368"/>
        <end position="385"/>
    </location>
</feature>
<dbReference type="InterPro" id="IPR020846">
    <property type="entry name" value="MFS_dom"/>
</dbReference>
<feature type="transmembrane region" description="Helical" evidence="7">
    <location>
        <begin position="16"/>
        <end position="37"/>
    </location>
</feature>
<gene>
    <name evidence="9" type="ORF">BS1321_17125</name>
</gene>
<name>A0A223EJQ2_9BACI</name>
<evidence type="ECO:0000256" key="2">
    <source>
        <dbReference type="ARBA" id="ARBA00022448"/>
    </source>
</evidence>
<feature type="transmembrane region" description="Helical" evidence="7">
    <location>
        <begin position="167"/>
        <end position="187"/>
    </location>
</feature>
<comment type="subcellular location">
    <subcellularLocation>
        <location evidence="1">Cell membrane</location>
        <topology evidence="1">Multi-pass membrane protein</topology>
    </subcellularLocation>
</comment>
<evidence type="ECO:0000256" key="5">
    <source>
        <dbReference type="ARBA" id="ARBA00022989"/>
    </source>
</evidence>
<dbReference type="Proteomes" id="UP000214618">
    <property type="component" value="Chromosome"/>
</dbReference>
<evidence type="ECO:0000256" key="3">
    <source>
        <dbReference type="ARBA" id="ARBA00022475"/>
    </source>
</evidence>
<dbReference type="PROSITE" id="PS50850">
    <property type="entry name" value="MFS"/>
    <property type="match status" value="1"/>
</dbReference>
<keyword evidence="5 7" id="KW-1133">Transmembrane helix</keyword>
<evidence type="ECO:0000256" key="1">
    <source>
        <dbReference type="ARBA" id="ARBA00004651"/>
    </source>
</evidence>
<evidence type="ECO:0000256" key="7">
    <source>
        <dbReference type="SAM" id="Phobius"/>
    </source>
</evidence>
<dbReference type="EMBL" id="CP017704">
    <property type="protein sequence ID" value="ASS95479.1"/>
    <property type="molecule type" value="Genomic_DNA"/>
</dbReference>
<feature type="transmembrane region" description="Helical" evidence="7">
    <location>
        <begin position="252"/>
        <end position="273"/>
    </location>
</feature>
<reference evidence="9 10" key="1">
    <citation type="submission" date="2016-10" db="EMBL/GenBank/DDBJ databases">
        <title>The whole genome sequencing and assembly of Bacillus simplex DSM 1321 strain.</title>
        <authorList>
            <person name="Park M.-K."/>
            <person name="Lee Y.-J."/>
            <person name="Yi H."/>
            <person name="Bahn Y.-S."/>
            <person name="Kim J.F."/>
            <person name="Lee D.-W."/>
        </authorList>
    </citation>
    <scope>NUCLEOTIDE SEQUENCE [LARGE SCALE GENOMIC DNA]</scope>
    <source>
        <strain evidence="9 10">DSM 1321</strain>
    </source>
</reference>
<dbReference type="SUPFAM" id="SSF103473">
    <property type="entry name" value="MFS general substrate transporter"/>
    <property type="match status" value="1"/>
</dbReference>
<dbReference type="PANTHER" id="PTHR23517">
    <property type="entry name" value="RESISTANCE PROTEIN MDTM, PUTATIVE-RELATED-RELATED"/>
    <property type="match status" value="1"/>
</dbReference>
<accession>A0A223EJQ2</accession>
<dbReference type="InterPro" id="IPR036259">
    <property type="entry name" value="MFS_trans_sf"/>
</dbReference>
<dbReference type="AlphaFoldDB" id="A0A223EJQ2"/>
<dbReference type="Pfam" id="PF07690">
    <property type="entry name" value="MFS_1"/>
    <property type="match status" value="2"/>
</dbReference>
<feature type="transmembrane region" description="Helical" evidence="7">
    <location>
        <begin position="305"/>
        <end position="328"/>
    </location>
</feature>
<dbReference type="Gene3D" id="1.20.1250.20">
    <property type="entry name" value="MFS general substrate transporter like domains"/>
    <property type="match status" value="1"/>
</dbReference>
<feature type="transmembrane region" description="Helical" evidence="7">
    <location>
        <begin position="140"/>
        <end position="161"/>
    </location>
</feature>
<feature type="transmembrane region" description="Helical" evidence="7">
    <location>
        <begin position="49"/>
        <end position="69"/>
    </location>
</feature>
<feature type="domain" description="Major facilitator superfamily (MFS) profile" evidence="8">
    <location>
        <begin position="15"/>
        <end position="393"/>
    </location>
</feature>
<dbReference type="InterPro" id="IPR011701">
    <property type="entry name" value="MFS"/>
</dbReference>
<feature type="transmembrane region" description="Helical" evidence="7">
    <location>
        <begin position="115"/>
        <end position="133"/>
    </location>
</feature>
<dbReference type="GO" id="GO:0022857">
    <property type="term" value="F:transmembrane transporter activity"/>
    <property type="evidence" value="ECO:0007669"/>
    <property type="project" value="InterPro"/>
</dbReference>
<keyword evidence="3" id="KW-1003">Cell membrane</keyword>
<evidence type="ECO:0000256" key="4">
    <source>
        <dbReference type="ARBA" id="ARBA00022692"/>
    </source>
</evidence>
<dbReference type="GO" id="GO:0005886">
    <property type="term" value="C:plasma membrane"/>
    <property type="evidence" value="ECO:0007669"/>
    <property type="project" value="UniProtKB-SubCell"/>
</dbReference>
<feature type="transmembrane region" description="Helical" evidence="7">
    <location>
        <begin position="214"/>
        <end position="232"/>
    </location>
</feature>
<feature type="transmembrane region" description="Helical" evidence="7">
    <location>
        <begin position="81"/>
        <end position="103"/>
    </location>
</feature>
<feature type="transmembrane region" description="Helical" evidence="7">
    <location>
        <begin position="340"/>
        <end position="362"/>
    </location>
</feature>
<evidence type="ECO:0000313" key="10">
    <source>
        <dbReference type="Proteomes" id="UP000214618"/>
    </source>
</evidence>
<feature type="transmembrane region" description="Helical" evidence="7">
    <location>
        <begin position="280"/>
        <end position="299"/>
    </location>
</feature>
<keyword evidence="4 7" id="KW-0812">Transmembrane</keyword>
<organism evidence="9 10">
    <name type="scientific">Peribacillus simplex NBRC 15720 = DSM 1321</name>
    <dbReference type="NCBI Taxonomy" id="1349754"/>
    <lineage>
        <taxon>Bacteria</taxon>
        <taxon>Bacillati</taxon>
        <taxon>Bacillota</taxon>
        <taxon>Bacilli</taxon>
        <taxon>Bacillales</taxon>
        <taxon>Bacillaceae</taxon>
        <taxon>Peribacillus</taxon>
    </lineage>
</organism>